<dbReference type="RefSeq" id="WP_214158772.1">
    <property type="nucleotide sequence ID" value="NZ_JAHBAY010000012.1"/>
</dbReference>
<accession>A0ABS5TQ58</accession>
<keyword evidence="2" id="KW-1185">Reference proteome</keyword>
<protein>
    <submittedName>
        <fullName evidence="1">Uncharacterized protein</fullName>
    </submittedName>
</protein>
<proteinExistence type="predicted"/>
<organism evidence="1 2">
    <name type="scientific">Kineosporia corallincola</name>
    <dbReference type="NCBI Taxonomy" id="2835133"/>
    <lineage>
        <taxon>Bacteria</taxon>
        <taxon>Bacillati</taxon>
        <taxon>Actinomycetota</taxon>
        <taxon>Actinomycetes</taxon>
        <taxon>Kineosporiales</taxon>
        <taxon>Kineosporiaceae</taxon>
        <taxon>Kineosporia</taxon>
    </lineage>
</organism>
<dbReference type="EMBL" id="JAHBAY010000012">
    <property type="protein sequence ID" value="MBT0772316.1"/>
    <property type="molecule type" value="Genomic_DNA"/>
</dbReference>
<evidence type="ECO:0000313" key="2">
    <source>
        <dbReference type="Proteomes" id="UP001197247"/>
    </source>
</evidence>
<evidence type="ECO:0000313" key="1">
    <source>
        <dbReference type="EMBL" id="MBT0772316.1"/>
    </source>
</evidence>
<gene>
    <name evidence="1" type="ORF">KIH74_25450</name>
</gene>
<comment type="caution">
    <text evidence="1">The sequence shown here is derived from an EMBL/GenBank/DDBJ whole genome shotgun (WGS) entry which is preliminary data.</text>
</comment>
<name>A0ABS5TQ58_9ACTN</name>
<sequence length="89" mass="9589">MTPEEAYVEGYRAALADVHARETGGFSVARTLGLARYILAGLPVEDPAVVRARRQALVDEEREMRLRGCGPVGRPVVGRGGVVRWVSAA</sequence>
<reference evidence="1 2" key="1">
    <citation type="submission" date="2021-05" db="EMBL/GenBank/DDBJ databases">
        <title>Kineosporia and Streptomyces sp. nov. two new marine actinobacteria isolated from Coral.</title>
        <authorList>
            <person name="Buangrab K."/>
            <person name="Sutthacheep M."/>
            <person name="Yeemin T."/>
            <person name="Harunari E."/>
            <person name="Igarashi Y."/>
            <person name="Kanchanasin P."/>
            <person name="Tanasupawat S."/>
            <person name="Phongsopitanun W."/>
        </authorList>
    </citation>
    <scope>NUCLEOTIDE SEQUENCE [LARGE SCALE GENOMIC DNA]</scope>
    <source>
        <strain evidence="1 2">J2-2</strain>
    </source>
</reference>
<dbReference type="Proteomes" id="UP001197247">
    <property type="component" value="Unassembled WGS sequence"/>
</dbReference>